<reference evidence="9 10" key="1">
    <citation type="journal article" date="2018" name="Sci. Data">
        <title>The draft genome sequence of cork oak.</title>
        <authorList>
            <person name="Ramos A.M."/>
            <person name="Usie A."/>
            <person name="Barbosa P."/>
            <person name="Barros P.M."/>
            <person name="Capote T."/>
            <person name="Chaves I."/>
            <person name="Simoes F."/>
            <person name="Abreu I."/>
            <person name="Carrasquinho I."/>
            <person name="Faro C."/>
            <person name="Guimaraes J.B."/>
            <person name="Mendonca D."/>
            <person name="Nobrega F."/>
            <person name="Rodrigues L."/>
            <person name="Saibo N.J.M."/>
            <person name="Varela M.C."/>
            <person name="Egas C."/>
            <person name="Matos J."/>
            <person name="Miguel C.M."/>
            <person name="Oliveira M.M."/>
            <person name="Ricardo C.P."/>
            <person name="Goncalves S."/>
        </authorList>
    </citation>
    <scope>NUCLEOTIDE SEQUENCE [LARGE SCALE GENOMIC DNA]</scope>
    <source>
        <strain evidence="10">cv. HL8</strain>
    </source>
</reference>
<evidence type="ECO:0000256" key="6">
    <source>
        <dbReference type="ARBA" id="ARBA00023242"/>
    </source>
</evidence>
<sequence>MDRVFSVDEMSDQFWSPPPHPHPQPPQAPSSSAHSPPQTADESSKMMNRSASEWAFQRFLQLEVEPSETETTTASSSAPQNDVVLLLDTKTAANNNNNNNNNSHSNNNNNTKSNGNGNNAASTTSFTSKNKSNNGTTSTAASFNAGPPPNIPIDSEEYQAFLKSKLNLACAAVALSRGSLVKPQDSGSLTDNGLQASNTSQLGSQALSKGLHYSIVYVSLEANSTVLEKVDVNSGFIFYSLVCLLSYMITYVGSGYDLTRSQDKDSNASLGTHSLPSMQKRSGVPVRSTTSGSSREQSDDEEVEGENELTENMDPADAKRVRRMLSNRESARRSRRRKQAHLTELETQVSQLRVENSSLLKRLTEINQKYSDAAVDNRVLKADVETLRAKVKMAEEAVKRFTGLNNTMFHGMSEMSTIEMPSFDGSPSDTSTDAAVPVQDNPNHHFYQPSTNNNMSPHDLRVNNGLADISPVENVQQNPAAGAVSGNKMGRTASLQRVASLEHLQKRIRGGVTNGEQYSDRFLGLKPLKKKKKFIVETIMADISPVENVQQNPAAGAVSGNKMGRTASLQRVASLEHLQKRIRGGVTNGEQ</sequence>
<dbReference type="SMART" id="SM00338">
    <property type="entry name" value="BRLZ"/>
    <property type="match status" value="1"/>
</dbReference>
<dbReference type="CDD" id="cd14702">
    <property type="entry name" value="bZIP_plant_GBF1"/>
    <property type="match status" value="1"/>
</dbReference>
<comment type="similarity">
    <text evidence="2">Belongs to the bZIP family.</text>
</comment>
<feature type="domain" description="BZIP" evidence="8">
    <location>
        <begin position="317"/>
        <end position="369"/>
    </location>
</feature>
<feature type="compositionally biased region" description="Acidic residues" evidence="7">
    <location>
        <begin position="298"/>
        <end position="311"/>
    </location>
</feature>
<dbReference type="PROSITE" id="PS50217">
    <property type="entry name" value="BZIP"/>
    <property type="match status" value="1"/>
</dbReference>
<protein>
    <submittedName>
        <fullName evidence="9">Basic leucine zipper 63</fullName>
    </submittedName>
</protein>
<evidence type="ECO:0000256" key="5">
    <source>
        <dbReference type="ARBA" id="ARBA00023163"/>
    </source>
</evidence>
<feature type="region of interest" description="Disordered" evidence="7">
    <location>
        <begin position="1"/>
        <end position="52"/>
    </location>
</feature>
<dbReference type="Gene3D" id="1.20.5.170">
    <property type="match status" value="1"/>
</dbReference>
<feature type="compositionally biased region" description="Low complexity" evidence="7">
    <location>
        <begin position="29"/>
        <end position="38"/>
    </location>
</feature>
<evidence type="ECO:0000313" key="9">
    <source>
        <dbReference type="EMBL" id="KAK7820081.1"/>
    </source>
</evidence>
<keyword evidence="3" id="KW-0805">Transcription regulation</keyword>
<name>A0AAW0J0L0_QUESU</name>
<feature type="region of interest" description="Disordered" evidence="7">
    <location>
        <begin position="260"/>
        <end position="340"/>
    </location>
</feature>
<keyword evidence="6" id="KW-0539">Nucleus</keyword>
<proteinExistence type="inferred from homology"/>
<dbReference type="InterPro" id="IPR046347">
    <property type="entry name" value="bZIP_sf"/>
</dbReference>
<comment type="subcellular location">
    <subcellularLocation>
        <location evidence="1">Nucleus</location>
    </subcellularLocation>
</comment>
<dbReference type="Pfam" id="PF12498">
    <property type="entry name" value="bZIP_C"/>
    <property type="match status" value="2"/>
</dbReference>
<dbReference type="GO" id="GO:0003677">
    <property type="term" value="F:DNA binding"/>
    <property type="evidence" value="ECO:0007669"/>
    <property type="project" value="UniProtKB-KW"/>
</dbReference>
<dbReference type="SUPFAM" id="SSF57959">
    <property type="entry name" value="Leucine zipper domain"/>
    <property type="match status" value="1"/>
</dbReference>
<accession>A0AAW0J0L0</accession>
<evidence type="ECO:0000256" key="2">
    <source>
        <dbReference type="ARBA" id="ARBA00007163"/>
    </source>
</evidence>
<feature type="compositionally biased region" description="Low complexity" evidence="7">
    <location>
        <begin position="92"/>
        <end position="145"/>
    </location>
</feature>
<keyword evidence="5" id="KW-0804">Transcription</keyword>
<evidence type="ECO:0000256" key="4">
    <source>
        <dbReference type="ARBA" id="ARBA00023125"/>
    </source>
</evidence>
<dbReference type="GO" id="GO:0005634">
    <property type="term" value="C:nucleus"/>
    <property type="evidence" value="ECO:0007669"/>
    <property type="project" value="UniProtKB-SubCell"/>
</dbReference>
<feature type="compositionally biased region" description="Pro residues" evidence="7">
    <location>
        <begin position="16"/>
        <end position="28"/>
    </location>
</feature>
<feature type="region of interest" description="Disordered" evidence="7">
    <location>
        <begin position="92"/>
        <end position="148"/>
    </location>
</feature>
<dbReference type="AlphaFoldDB" id="A0AAW0J0L0"/>
<dbReference type="Pfam" id="PF00170">
    <property type="entry name" value="bZIP_1"/>
    <property type="match status" value="1"/>
</dbReference>
<evidence type="ECO:0000256" key="7">
    <source>
        <dbReference type="SAM" id="MobiDB-lite"/>
    </source>
</evidence>
<dbReference type="GO" id="GO:0046983">
    <property type="term" value="F:protein dimerization activity"/>
    <property type="evidence" value="ECO:0007669"/>
    <property type="project" value="UniProtKB-ARBA"/>
</dbReference>
<keyword evidence="10" id="KW-1185">Reference proteome</keyword>
<dbReference type="GO" id="GO:0003700">
    <property type="term" value="F:DNA-binding transcription factor activity"/>
    <property type="evidence" value="ECO:0007669"/>
    <property type="project" value="InterPro"/>
</dbReference>
<evidence type="ECO:0000259" key="8">
    <source>
        <dbReference type="PROSITE" id="PS50217"/>
    </source>
</evidence>
<dbReference type="EMBL" id="PKMF04000755">
    <property type="protein sequence ID" value="KAK7820081.1"/>
    <property type="molecule type" value="Genomic_DNA"/>
</dbReference>
<dbReference type="PANTHER" id="PTHR46408:SF10">
    <property type="entry name" value="BASIC LEUCINE ZIPPER 63"/>
    <property type="match status" value="1"/>
</dbReference>
<dbReference type="Proteomes" id="UP000237347">
    <property type="component" value="Unassembled WGS sequence"/>
</dbReference>
<dbReference type="InterPro" id="IPR045314">
    <property type="entry name" value="bZIP_plant_GBF1"/>
</dbReference>
<dbReference type="PANTHER" id="PTHR46408">
    <property type="entry name" value="BASIC LEUCINE ZIPPER 63"/>
    <property type="match status" value="1"/>
</dbReference>
<evidence type="ECO:0000256" key="3">
    <source>
        <dbReference type="ARBA" id="ARBA00023015"/>
    </source>
</evidence>
<feature type="compositionally biased region" description="Polar residues" evidence="7">
    <location>
        <begin position="267"/>
        <end position="280"/>
    </location>
</feature>
<comment type="caution">
    <text evidence="9">The sequence shown here is derived from an EMBL/GenBank/DDBJ whole genome shotgun (WGS) entry which is preliminary data.</text>
</comment>
<evidence type="ECO:0000256" key="1">
    <source>
        <dbReference type="ARBA" id="ARBA00004123"/>
    </source>
</evidence>
<organism evidence="9 10">
    <name type="scientific">Quercus suber</name>
    <name type="common">Cork oak</name>
    <dbReference type="NCBI Taxonomy" id="58331"/>
    <lineage>
        <taxon>Eukaryota</taxon>
        <taxon>Viridiplantae</taxon>
        <taxon>Streptophyta</taxon>
        <taxon>Embryophyta</taxon>
        <taxon>Tracheophyta</taxon>
        <taxon>Spermatophyta</taxon>
        <taxon>Magnoliopsida</taxon>
        <taxon>eudicotyledons</taxon>
        <taxon>Gunneridae</taxon>
        <taxon>Pentapetalae</taxon>
        <taxon>rosids</taxon>
        <taxon>fabids</taxon>
        <taxon>Fagales</taxon>
        <taxon>Fagaceae</taxon>
        <taxon>Quercus</taxon>
    </lineage>
</organism>
<dbReference type="InterPro" id="IPR020983">
    <property type="entry name" value="Basic_leucine-zipper_C"/>
</dbReference>
<dbReference type="FunFam" id="1.20.5.170:FF:000020">
    <property type="entry name" value="BZIP transcription factor"/>
    <property type="match status" value="1"/>
</dbReference>
<keyword evidence="4" id="KW-0238">DNA-binding</keyword>
<evidence type="ECO:0000313" key="10">
    <source>
        <dbReference type="Proteomes" id="UP000237347"/>
    </source>
</evidence>
<gene>
    <name evidence="9" type="primary">BZIP63_2</name>
    <name evidence="9" type="ORF">CFP56_039271</name>
</gene>
<dbReference type="InterPro" id="IPR004827">
    <property type="entry name" value="bZIP"/>
</dbReference>
<dbReference type="PROSITE" id="PS00036">
    <property type="entry name" value="BZIP_BASIC"/>
    <property type="match status" value="1"/>
</dbReference>